<name>A0A1E3GTF5_9GAMM</name>
<organism evidence="3 4">
    <name type="scientific">Methylophaga muralis</name>
    <dbReference type="NCBI Taxonomy" id="291169"/>
    <lineage>
        <taxon>Bacteria</taxon>
        <taxon>Pseudomonadati</taxon>
        <taxon>Pseudomonadota</taxon>
        <taxon>Gammaproteobacteria</taxon>
        <taxon>Thiotrichales</taxon>
        <taxon>Piscirickettsiaceae</taxon>
        <taxon>Methylophaga</taxon>
    </lineage>
</organism>
<comment type="similarity">
    <text evidence="1 2">Belongs to the UPF0250 family.</text>
</comment>
<dbReference type="SUPFAM" id="SSF117991">
    <property type="entry name" value="YbeD/HP0495-like"/>
    <property type="match status" value="1"/>
</dbReference>
<protein>
    <recommendedName>
        <fullName evidence="2">UPF0250 protein A9E74_01044</fullName>
    </recommendedName>
</protein>
<proteinExistence type="inferred from homology"/>
<dbReference type="HAMAP" id="MF_00659">
    <property type="entry name" value="UPF0250"/>
    <property type="match status" value="1"/>
</dbReference>
<gene>
    <name evidence="3" type="ORF">A9E74_01044</name>
</gene>
<dbReference type="Proteomes" id="UP000094379">
    <property type="component" value="Unassembled WGS sequence"/>
</dbReference>
<keyword evidence="4" id="KW-1185">Reference proteome</keyword>
<accession>A0A1E3GTF5</accession>
<evidence type="ECO:0000313" key="3">
    <source>
        <dbReference type="EMBL" id="ODN67317.1"/>
    </source>
</evidence>
<dbReference type="RefSeq" id="WP_069295558.1">
    <property type="nucleotide sequence ID" value="NZ_MCRI01000007.1"/>
</dbReference>
<evidence type="ECO:0000256" key="1">
    <source>
        <dbReference type="ARBA" id="ARBA00008460"/>
    </source>
</evidence>
<dbReference type="InterPro" id="IPR007454">
    <property type="entry name" value="UPF0250_YbeD-like"/>
</dbReference>
<dbReference type="EMBL" id="MCRI01000007">
    <property type="protein sequence ID" value="ODN67317.1"/>
    <property type="molecule type" value="Genomic_DNA"/>
</dbReference>
<dbReference type="AlphaFoldDB" id="A0A1E3GTF5"/>
<dbReference type="InterPro" id="IPR027471">
    <property type="entry name" value="YbeD-like_sf"/>
</dbReference>
<evidence type="ECO:0000313" key="4">
    <source>
        <dbReference type="Proteomes" id="UP000094379"/>
    </source>
</evidence>
<dbReference type="PANTHER" id="PTHR38036">
    <property type="entry name" value="UPF0250 PROTEIN YBED"/>
    <property type="match status" value="1"/>
</dbReference>
<sequence length="91" mass="9850">MSEASGEETLLEFPCEYPVIAMGESHPELDNIVVEIIRRHAGDIAEGAVTSKQSSGGKFTSITVVIEATSKKQLDAIYQDLSGHQAIKYVL</sequence>
<dbReference type="Gene3D" id="3.30.70.260">
    <property type="match status" value="1"/>
</dbReference>
<dbReference type="PANTHER" id="PTHR38036:SF1">
    <property type="entry name" value="UPF0250 PROTEIN YBED"/>
    <property type="match status" value="1"/>
</dbReference>
<dbReference type="Pfam" id="PF04359">
    <property type="entry name" value="DUF493"/>
    <property type="match status" value="1"/>
</dbReference>
<dbReference type="PATRIC" id="fig|291169.3.peg.1050"/>
<comment type="caution">
    <text evidence="3">The sequence shown here is derived from an EMBL/GenBank/DDBJ whole genome shotgun (WGS) entry which is preliminary data.</text>
</comment>
<dbReference type="STRING" id="291169.A9E74_01044"/>
<reference evidence="3 4" key="1">
    <citation type="submission" date="2016-07" db="EMBL/GenBank/DDBJ databases">
        <title>Draft Genome Sequence of Methylophaga muralis Bur 1.</title>
        <authorList>
            <person name="Vasilenko O.V."/>
            <person name="Doronina N.V."/>
            <person name="Shmareva M.N."/>
            <person name="Tarlachkov S.V."/>
            <person name="Mustakhimov I."/>
            <person name="Trotsenko Y.A."/>
        </authorList>
    </citation>
    <scope>NUCLEOTIDE SEQUENCE [LARGE SCALE GENOMIC DNA]</scope>
    <source>
        <strain evidence="3 4">Bur 1</strain>
    </source>
</reference>
<evidence type="ECO:0000256" key="2">
    <source>
        <dbReference type="HAMAP-Rule" id="MF_00659"/>
    </source>
</evidence>